<dbReference type="Gene3D" id="3.30.160.20">
    <property type="match status" value="3"/>
</dbReference>
<dbReference type="GO" id="GO:0005886">
    <property type="term" value="C:plasma membrane"/>
    <property type="evidence" value="ECO:0007669"/>
    <property type="project" value="TreeGrafter"/>
</dbReference>
<dbReference type="GO" id="GO:0008298">
    <property type="term" value="P:intracellular mRNA localization"/>
    <property type="evidence" value="ECO:0007669"/>
    <property type="project" value="TreeGrafter"/>
</dbReference>
<dbReference type="Pfam" id="PF00035">
    <property type="entry name" value="dsrm"/>
    <property type="match status" value="1"/>
</dbReference>
<organism evidence="2 3">
    <name type="scientific">Lepeophtheirus salmonis</name>
    <name type="common">Salmon louse</name>
    <name type="synonym">Caligus salmonis</name>
    <dbReference type="NCBI Taxonomy" id="72036"/>
    <lineage>
        <taxon>Eukaryota</taxon>
        <taxon>Metazoa</taxon>
        <taxon>Ecdysozoa</taxon>
        <taxon>Arthropoda</taxon>
        <taxon>Crustacea</taxon>
        <taxon>Multicrustacea</taxon>
        <taxon>Hexanauplia</taxon>
        <taxon>Copepoda</taxon>
        <taxon>Siphonostomatoida</taxon>
        <taxon>Caligidae</taxon>
        <taxon>Lepeophtheirus</taxon>
    </lineage>
</organism>
<evidence type="ECO:0000256" key="1">
    <source>
        <dbReference type="SAM" id="MobiDB-lite"/>
    </source>
</evidence>
<keyword evidence="3" id="KW-1185">Reference proteome</keyword>
<dbReference type="Proteomes" id="UP000675881">
    <property type="component" value="Chromosome 5"/>
</dbReference>
<reference evidence="2" key="1">
    <citation type="submission" date="2021-02" db="EMBL/GenBank/DDBJ databases">
        <authorList>
            <person name="Bekaert M."/>
        </authorList>
    </citation>
    <scope>NUCLEOTIDE SEQUENCE</scope>
    <source>
        <strain evidence="2">IoA-00</strain>
    </source>
</reference>
<dbReference type="SUPFAM" id="SSF54768">
    <property type="entry name" value="dsRNA-binding domain-like"/>
    <property type="match status" value="1"/>
</dbReference>
<dbReference type="PROSITE" id="PS50137">
    <property type="entry name" value="DS_RBD"/>
    <property type="match status" value="1"/>
</dbReference>
<dbReference type="PANTHER" id="PTHR46054:SF3">
    <property type="entry name" value="MATERNAL EFFECT PROTEIN STAUFEN"/>
    <property type="match status" value="1"/>
</dbReference>
<feature type="compositionally biased region" description="Low complexity" evidence="1">
    <location>
        <begin position="251"/>
        <end position="263"/>
    </location>
</feature>
<sequence length="263" mass="28481">MYYFQVKVGDLTAVGHGSNKKLAKRAAAENMLEFMGVSLLSKEEGSSLKLNSLTKEKMENGSDECKQEMSVKSVGSSKKSVPGILYLDTTNSKVNGEDETSSKNSYKSTKSDSKNLNNANHDLDFLEDAGEAKVKLQKLSEIFKFSVSYSDFQKRGKNSSSSSSEYLTLVSLSMKPAQGRETPIKDLLGLADELFVTDLVDELLVTELPAARWVSHGSGATPQESQEDAAKSALKFLSENGIEVSSSPSSNENGCTNINNNCS</sequence>
<dbReference type="GO" id="GO:0003725">
    <property type="term" value="F:double-stranded RNA binding"/>
    <property type="evidence" value="ECO:0007669"/>
    <property type="project" value="TreeGrafter"/>
</dbReference>
<dbReference type="GO" id="GO:0007281">
    <property type="term" value="P:germ cell development"/>
    <property type="evidence" value="ECO:0007669"/>
    <property type="project" value="TreeGrafter"/>
</dbReference>
<dbReference type="OrthoDB" id="10037267at2759"/>
<dbReference type="InterPro" id="IPR051740">
    <property type="entry name" value="DRBM-containing_protein"/>
</dbReference>
<proteinExistence type="predicted"/>
<name>A0A7R8CV84_LEPSM</name>
<dbReference type="PANTHER" id="PTHR46054">
    <property type="entry name" value="MATERNAL EFFECT PROTEIN STAUFEN"/>
    <property type="match status" value="1"/>
</dbReference>
<dbReference type="GO" id="GO:0043025">
    <property type="term" value="C:neuronal cell body"/>
    <property type="evidence" value="ECO:0007669"/>
    <property type="project" value="TreeGrafter"/>
</dbReference>
<gene>
    <name evidence="2" type="ORF">LSAA_9550</name>
</gene>
<dbReference type="GO" id="GO:0098964">
    <property type="term" value="P:anterograde dendritic transport of messenger ribonucleoprotein complex"/>
    <property type="evidence" value="ECO:0007669"/>
    <property type="project" value="TreeGrafter"/>
</dbReference>
<evidence type="ECO:0000313" key="2">
    <source>
        <dbReference type="EMBL" id="CAF2941643.1"/>
    </source>
</evidence>
<dbReference type="InterPro" id="IPR014720">
    <property type="entry name" value="dsRBD_dom"/>
</dbReference>
<feature type="region of interest" description="Disordered" evidence="1">
    <location>
        <begin position="90"/>
        <end position="118"/>
    </location>
</feature>
<accession>A0A7R8CV84</accession>
<dbReference type="GO" id="GO:0032839">
    <property type="term" value="C:dendrite cytoplasm"/>
    <property type="evidence" value="ECO:0007669"/>
    <property type="project" value="GOC"/>
</dbReference>
<dbReference type="GO" id="GO:0035418">
    <property type="term" value="P:protein localization to synapse"/>
    <property type="evidence" value="ECO:0007669"/>
    <property type="project" value="TreeGrafter"/>
</dbReference>
<dbReference type="EMBL" id="HG994584">
    <property type="protein sequence ID" value="CAF2941643.1"/>
    <property type="molecule type" value="Genomic_DNA"/>
</dbReference>
<evidence type="ECO:0000313" key="3">
    <source>
        <dbReference type="Proteomes" id="UP000675881"/>
    </source>
</evidence>
<dbReference type="GO" id="GO:0003729">
    <property type="term" value="F:mRNA binding"/>
    <property type="evidence" value="ECO:0007669"/>
    <property type="project" value="TreeGrafter"/>
</dbReference>
<dbReference type="AlphaFoldDB" id="A0A7R8CV84"/>
<protein>
    <submittedName>
        <fullName evidence="2">STAU</fullName>
    </submittedName>
</protein>
<dbReference type="GO" id="GO:0010494">
    <property type="term" value="C:cytoplasmic stress granule"/>
    <property type="evidence" value="ECO:0007669"/>
    <property type="project" value="TreeGrafter"/>
</dbReference>
<feature type="region of interest" description="Disordered" evidence="1">
    <location>
        <begin position="242"/>
        <end position="263"/>
    </location>
</feature>